<reference evidence="1" key="1">
    <citation type="submission" date="2020-06" db="EMBL/GenBank/DDBJ databases">
        <authorList>
            <person name="Onetto C."/>
        </authorList>
    </citation>
    <scope>NUCLEOTIDE SEQUENCE</scope>
</reference>
<dbReference type="EMBL" id="CAINUL010000002">
    <property type="protein sequence ID" value="CAD0107335.1"/>
    <property type="molecule type" value="Genomic_DNA"/>
</dbReference>
<gene>
    <name evidence="1" type="ORF">AWRI4620_LOCUS1590</name>
</gene>
<name>A0A9N8K941_9PEZI</name>
<accession>A0A9N8K941</accession>
<evidence type="ECO:0000313" key="1">
    <source>
        <dbReference type="EMBL" id="CAD0107335.1"/>
    </source>
</evidence>
<protein>
    <submittedName>
        <fullName evidence="1">Uncharacterized protein</fullName>
    </submittedName>
</protein>
<keyword evidence="2" id="KW-1185">Reference proteome</keyword>
<comment type="caution">
    <text evidence="1">The sequence shown here is derived from an EMBL/GenBank/DDBJ whole genome shotgun (WGS) entry which is preliminary data.</text>
</comment>
<dbReference type="Proteomes" id="UP000745764">
    <property type="component" value="Unassembled WGS sequence"/>
</dbReference>
<dbReference type="AlphaFoldDB" id="A0A9N8K941"/>
<evidence type="ECO:0000313" key="2">
    <source>
        <dbReference type="Proteomes" id="UP000745764"/>
    </source>
</evidence>
<sequence length="85" mass="9679">MDAEKLAEDLTKENKVEQLAEEMVEAYLGLYKLKDSPTGREALSGMEEDVSGWAKLMVHRGDIEGIRLSFVYSAVRLCYMQIHIK</sequence>
<organism evidence="1 2">
    <name type="scientific">Aureobasidium uvarum</name>
    <dbReference type="NCBI Taxonomy" id="2773716"/>
    <lineage>
        <taxon>Eukaryota</taxon>
        <taxon>Fungi</taxon>
        <taxon>Dikarya</taxon>
        <taxon>Ascomycota</taxon>
        <taxon>Pezizomycotina</taxon>
        <taxon>Dothideomycetes</taxon>
        <taxon>Dothideomycetidae</taxon>
        <taxon>Dothideales</taxon>
        <taxon>Saccotheciaceae</taxon>
        <taxon>Aureobasidium</taxon>
    </lineage>
</organism>
<proteinExistence type="predicted"/>